<dbReference type="GO" id="GO:0009755">
    <property type="term" value="P:hormone-mediated signaling pathway"/>
    <property type="evidence" value="ECO:0007669"/>
    <property type="project" value="TreeGrafter"/>
</dbReference>
<dbReference type="OrthoDB" id="5981530at2759"/>
<dbReference type="Proteomes" id="UP000324222">
    <property type="component" value="Unassembled WGS sequence"/>
</dbReference>
<dbReference type="AlphaFoldDB" id="A0A5B7EVV0"/>
<dbReference type="SUPFAM" id="SSF81321">
    <property type="entry name" value="Family A G protein-coupled receptor-like"/>
    <property type="match status" value="1"/>
</dbReference>
<protein>
    <submittedName>
        <fullName evidence="1">Thyrotropin receptor</fullName>
    </submittedName>
</protein>
<accession>A0A5B7EVV0</accession>
<dbReference type="GO" id="GO:0007189">
    <property type="term" value="P:adenylate cyclase-activating G protein-coupled receptor signaling pathway"/>
    <property type="evidence" value="ECO:0007669"/>
    <property type="project" value="TreeGrafter"/>
</dbReference>
<evidence type="ECO:0000313" key="2">
    <source>
        <dbReference type="Proteomes" id="UP000324222"/>
    </source>
</evidence>
<proteinExistence type="predicted"/>
<evidence type="ECO:0000313" key="1">
    <source>
        <dbReference type="EMBL" id="MPC37316.1"/>
    </source>
</evidence>
<dbReference type="PRINTS" id="PR00373">
    <property type="entry name" value="GLYCHORMONER"/>
</dbReference>
<gene>
    <name evidence="1" type="primary">TSHR_0</name>
    <name evidence="1" type="ORF">E2C01_030790</name>
</gene>
<keyword evidence="2" id="KW-1185">Reference proteome</keyword>
<organism evidence="1 2">
    <name type="scientific">Portunus trituberculatus</name>
    <name type="common">Swimming crab</name>
    <name type="synonym">Neptunus trituberculatus</name>
    <dbReference type="NCBI Taxonomy" id="210409"/>
    <lineage>
        <taxon>Eukaryota</taxon>
        <taxon>Metazoa</taxon>
        <taxon>Ecdysozoa</taxon>
        <taxon>Arthropoda</taxon>
        <taxon>Crustacea</taxon>
        <taxon>Multicrustacea</taxon>
        <taxon>Malacostraca</taxon>
        <taxon>Eumalacostraca</taxon>
        <taxon>Eucarida</taxon>
        <taxon>Decapoda</taxon>
        <taxon>Pleocyemata</taxon>
        <taxon>Brachyura</taxon>
        <taxon>Eubrachyura</taxon>
        <taxon>Portunoidea</taxon>
        <taxon>Portunidae</taxon>
        <taxon>Portuninae</taxon>
        <taxon>Portunus</taxon>
    </lineage>
</organism>
<dbReference type="PANTHER" id="PTHR24372:SF74">
    <property type="entry name" value="LP13728P"/>
    <property type="match status" value="1"/>
</dbReference>
<reference evidence="1 2" key="1">
    <citation type="submission" date="2019-05" db="EMBL/GenBank/DDBJ databases">
        <title>Another draft genome of Portunus trituberculatus and its Hox gene families provides insights of decapod evolution.</title>
        <authorList>
            <person name="Jeong J.-H."/>
            <person name="Song I."/>
            <person name="Kim S."/>
            <person name="Choi T."/>
            <person name="Kim D."/>
            <person name="Ryu S."/>
            <person name="Kim W."/>
        </authorList>
    </citation>
    <scope>NUCLEOTIDE SEQUENCE [LARGE SCALE GENOMIC DNA]</scope>
    <source>
        <tissue evidence="1">Muscle</tissue>
    </source>
</reference>
<dbReference type="GO" id="GO:0005886">
    <property type="term" value="C:plasma membrane"/>
    <property type="evidence" value="ECO:0007669"/>
    <property type="project" value="TreeGrafter"/>
</dbReference>
<keyword evidence="1" id="KW-0675">Receptor</keyword>
<dbReference type="GO" id="GO:0008528">
    <property type="term" value="F:G protein-coupled peptide receptor activity"/>
    <property type="evidence" value="ECO:0007669"/>
    <property type="project" value="TreeGrafter"/>
</dbReference>
<dbReference type="PANTHER" id="PTHR24372">
    <property type="entry name" value="GLYCOPROTEIN HORMONE RECEPTOR"/>
    <property type="match status" value="1"/>
</dbReference>
<dbReference type="GO" id="GO:0016500">
    <property type="term" value="F:protein-hormone receptor activity"/>
    <property type="evidence" value="ECO:0007669"/>
    <property type="project" value="InterPro"/>
</dbReference>
<dbReference type="EMBL" id="VSRR010003745">
    <property type="protein sequence ID" value="MPC37316.1"/>
    <property type="molecule type" value="Genomic_DNA"/>
</dbReference>
<comment type="caution">
    <text evidence="1">The sequence shown here is derived from an EMBL/GenBank/DDBJ whole genome shotgun (WGS) entry which is preliminary data.</text>
</comment>
<name>A0A5B7EVV0_PORTR</name>
<sequence>MTDQLALCVHTGDVVVVVAGRGERNTGNLSSFRDEESYLAEGTRHNTEVPCGGCKYVRVVSRWRQHSPRLQVLVAGVGVAASFSHVLGARNSDNIHYHTLISSPLNLPSPHRLFVPLHRLTAVAGLPLINVTRAKILLVFFYPLNSCANPYLYAILTKQYRRDLFILLARYGFCTKRAMK</sequence>
<dbReference type="Gene3D" id="1.20.1070.10">
    <property type="entry name" value="Rhodopsin 7-helix transmembrane proteins"/>
    <property type="match status" value="1"/>
</dbReference>
<dbReference type="InterPro" id="IPR002131">
    <property type="entry name" value="Gphrmn_rcpt_fam"/>
</dbReference>